<gene>
    <name evidence="1" type="ORF">GCM10009799_03060</name>
</gene>
<protein>
    <submittedName>
        <fullName evidence="1">Uncharacterized protein</fullName>
    </submittedName>
</protein>
<reference evidence="1 2" key="1">
    <citation type="journal article" date="2019" name="Int. J. Syst. Evol. Microbiol.">
        <title>The Global Catalogue of Microorganisms (GCM) 10K type strain sequencing project: providing services to taxonomists for standard genome sequencing and annotation.</title>
        <authorList>
            <consortium name="The Broad Institute Genomics Platform"/>
            <consortium name="The Broad Institute Genome Sequencing Center for Infectious Disease"/>
            <person name="Wu L."/>
            <person name="Ma J."/>
        </authorList>
    </citation>
    <scope>NUCLEOTIDE SEQUENCE [LARGE SCALE GENOMIC DNA]</scope>
    <source>
        <strain evidence="1 2">JCM 15313</strain>
    </source>
</reference>
<comment type="caution">
    <text evidence="1">The sequence shown here is derived from an EMBL/GenBank/DDBJ whole genome shotgun (WGS) entry which is preliminary data.</text>
</comment>
<proteinExistence type="predicted"/>
<dbReference type="RefSeq" id="WP_344159620.1">
    <property type="nucleotide sequence ID" value="NZ_BAAAPC010000001.1"/>
</dbReference>
<organism evidence="1 2">
    <name type="scientific">Nocardiopsis rhodophaea</name>
    <dbReference type="NCBI Taxonomy" id="280238"/>
    <lineage>
        <taxon>Bacteria</taxon>
        <taxon>Bacillati</taxon>
        <taxon>Actinomycetota</taxon>
        <taxon>Actinomycetes</taxon>
        <taxon>Streptosporangiales</taxon>
        <taxon>Nocardiopsidaceae</taxon>
        <taxon>Nocardiopsis</taxon>
    </lineage>
</organism>
<sequence>MKAKKYLSYLAAAVVVYWVITNPETGADLVRRAAGLFGDAAVALSVFVNALI</sequence>
<evidence type="ECO:0000313" key="2">
    <source>
        <dbReference type="Proteomes" id="UP001501585"/>
    </source>
</evidence>
<name>A0ABN2S6Z5_9ACTN</name>
<evidence type="ECO:0000313" key="1">
    <source>
        <dbReference type="EMBL" id="GAA1981357.1"/>
    </source>
</evidence>
<dbReference type="EMBL" id="BAAAPC010000001">
    <property type="protein sequence ID" value="GAA1981357.1"/>
    <property type="molecule type" value="Genomic_DNA"/>
</dbReference>
<accession>A0ABN2S6Z5</accession>
<keyword evidence="2" id="KW-1185">Reference proteome</keyword>
<dbReference type="Proteomes" id="UP001501585">
    <property type="component" value="Unassembled WGS sequence"/>
</dbReference>